<name>K4IWX8_PSYTT</name>
<proteinExistence type="predicted"/>
<protein>
    <submittedName>
        <fullName evidence="3">Group I intron endonuclease</fullName>
    </submittedName>
</protein>
<evidence type="ECO:0000259" key="2">
    <source>
        <dbReference type="PROSITE" id="PS50164"/>
    </source>
</evidence>
<dbReference type="GO" id="GO:0004519">
    <property type="term" value="F:endonuclease activity"/>
    <property type="evidence" value="ECO:0007669"/>
    <property type="project" value="UniProtKB-KW"/>
</dbReference>
<dbReference type="InterPro" id="IPR035901">
    <property type="entry name" value="GIY-YIG_endonuc_sf"/>
</dbReference>
<dbReference type="HOGENOM" id="CLU_1243961_0_0_10"/>
<keyword evidence="3" id="KW-0378">Hydrolase</keyword>
<organism evidence="3 4">
    <name type="scientific">Psychroflexus torquis (strain ATCC 700755 / CIP 106069 / ACAM 623)</name>
    <dbReference type="NCBI Taxonomy" id="313595"/>
    <lineage>
        <taxon>Bacteria</taxon>
        <taxon>Pseudomonadati</taxon>
        <taxon>Bacteroidota</taxon>
        <taxon>Flavobacteriia</taxon>
        <taxon>Flavobacteriales</taxon>
        <taxon>Flavobacteriaceae</taxon>
        <taxon>Psychroflexus</taxon>
    </lineage>
</organism>
<dbReference type="PROSITE" id="PS50164">
    <property type="entry name" value="GIY_YIG"/>
    <property type="match status" value="1"/>
</dbReference>
<dbReference type="Pfam" id="PF07460">
    <property type="entry name" value="NUMOD3"/>
    <property type="match status" value="1"/>
</dbReference>
<dbReference type="InterPro" id="IPR003611">
    <property type="entry name" value="NUMOD3"/>
</dbReference>
<keyword evidence="3" id="KW-0540">Nuclease</keyword>
<sequence>MHGIYQILNIENGDCYIGSAVNLQKRTNQHLSMLRRYISKHIHLQRTWNKYGEENFEINILEKVADRNDLIQREQFFIDKFKPAYNVRIVAESNLGIQESAETKALKSNVAKARGQNERQLAALRKAQRNRIGKPVKGKVKQSLKLGPLSMVGKPKSKETKEKIRQTKLGEKNYMFGISQEDHPSSKKVKNKLTGAVYASAKLCSEKLGKSYVHVNMILRGQRKNTLNIEYLKE</sequence>
<dbReference type="InterPro" id="IPR000305">
    <property type="entry name" value="GIY-YIG_endonuc"/>
</dbReference>
<dbReference type="SUPFAM" id="SSF64496">
    <property type="entry name" value="DNA-binding domain of intron-encoded endonucleases"/>
    <property type="match status" value="1"/>
</dbReference>
<dbReference type="EMBL" id="CP003879">
    <property type="protein sequence ID" value="AFU69955.1"/>
    <property type="molecule type" value="Genomic_DNA"/>
</dbReference>
<dbReference type="GO" id="GO:0003677">
    <property type="term" value="F:DNA binding"/>
    <property type="evidence" value="ECO:0007669"/>
    <property type="project" value="InterPro"/>
</dbReference>
<dbReference type="Pfam" id="PF01541">
    <property type="entry name" value="GIY-YIG"/>
    <property type="match status" value="1"/>
</dbReference>
<comment type="similarity">
    <text evidence="1">To endonucleases of group I introns of fungi and phage.</text>
</comment>
<dbReference type="OrthoDB" id="9134286at2"/>
<dbReference type="AlphaFoldDB" id="K4IWX8"/>
<evidence type="ECO:0000256" key="1">
    <source>
        <dbReference type="ARBA" id="ARBA00010045"/>
    </source>
</evidence>
<keyword evidence="4" id="KW-1185">Reference proteome</keyword>
<accession>K4IWX8</accession>
<dbReference type="InterPro" id="IPR006350">
    <property type="entry name" value="Intron_endoG1"/>
</dbReference>
<evidence type="ECO:0000313" key="3">
    <source>
        <dbReference type="EMBL" id="AFU69955.1"/>
    </source>
</evidence>
<dbReference type="SMART" id="SM00465">
    <property type="entry name" value="GIYc"/>
    <property type="match status" value="1"/>
</dbReference>
<dbReference type="NCBIfam" id="TIGR01453">
    <property type="entry name" value="grpIintron_endo"/>
    <property type="match status" value="1"/>
</dbReference>
<dbReference type="eggNOG" id="ENOG5033ACU">
    <property type="taxonomic scope" value="Bacteria"/>
</dbReference>
<dbReference type="Proteomes" id="UP000008514">
    <property type="component" value="Chromosome"/>
</dbReference>
<evidence type="ECO:0000313" key="4">
    <source>
        <dbReference type="Proteomes" id="UP000008514"/>
    </source>
</evidence>
<dbReference type="CDD" id="cd10437">
    <property type="entry name" value="GIY-YIG_HE_I-TevI_like"/>
    <property type="match status" value="1"/>
</dbReference>
<dbReference type="RefSeq" id="WP_015025503.1">
    <property type="nucleotide sequence ID" value="NC_018721.1"/>
</dbReference>
<dbReference type="SUPFAM" id="SSF82771">
    <property type="entry name" value="GIY-YIG endonuclease"/>
    <property type="match status" value="1"/>
</dbReference>
<dbReference type="Gene3D" id="3.40.1440.10">
    <property type="entry name" value="GIY-YIG endonuclease"/>
    <property type="match status" value="1"/>
</dbReference>
<keyword evidence="3" id="KW-0255">Endonuclease</keyword>
<reference evidence="3" key="2">
    <citation type="submission" date="2012-09" db="EMBL/GenBank/DDBJ databases">
        <title>The complete sequence of Psychroflexus torquis an extreme psychrophile from sea-ice that is stimulated by light.</title>
        <authorList>
            <person name="Feng S."/>
            <person name="Powell S.M."/>
            <person name="Bowman J.P."/>
        </authorList>
    </citation>
    <scope>NUCLEOTIDE SEQUENCE [LARGE SCALE GENOMIC DNA]</scope>
    <source>
        <strain evidence="3">ATCC 700755</strain>
    </source>
</reference>
<dbReference type="STRING" id="313595.P700755_003313"/>
<dbReference type="KEGG" id="ptq:P700755_003313"/>
<feature type="domain" description="GIY-YIG" evidence="2">
    <location>
        <begin position="1"/>
        <end position="87"/>
    </location>
</feature>
<gene>
    <name evidence="3" type="ordered locus">P700755_003313</name>
</gene>
<reference evidence="3" key="1">
    <citation type="submission" date="2006-03" db="EMBL/GenBank/DDBJ databases">
        <authorList>
            <person name="Bowman J."/>
            <person name="Ferriera S."/>
            <person name="Johnson J."/>
            <person name="Kravitz S."/>
            <person name="Halpern A."/>
            <person name="Remington K."/>
            <person name="Beeson K."/>
            <person name="Tran B."/>
            <person name="Rogers Y.-H."/>
            <person name="Friedman R."/>
            <person name="Venter J.C."/>
        </authorList>
    </citation>
    <scope>NUCLEOTIDE SEQUENCE [LARGE SCALE GENOMIC DNA]</scope>
    <source>
        <strain evidence="3">ATCC 700755</strain>
    </source>
</reference>